<reference evidence="7 8" key="1">
    <citation type="submission" date="2013-01" db="EMBL/GenBank/DDBJ databases">
        <title>The Genome Sequence of Clostridium clostridioforme 90A8.</title>
        <authorList>
            <consortium name="The Broad Institute Genome Sequencing Platform"/>
            <person name="Earl A."/>
            <person name="Ward D."/>
            <person name="Feldgarden M."/>
            <person name="Gevers D."/>
            <person name="Courvalin P."/>
            <person name="Lambert T."/>
            <person name="Walker B."/>
            <person name="Young S.K."/>
            <person name="Zeng Q."/>
            <person name="Gargeya S."/>
            <person name="Fitzgerald M."/>
            <person name="Haas B."/>
            <person name="Abouelleil A."/>
            <person name="Alvarado L."/>
            <person name="Arachchi H.M."/>
            <person name="Berlin A.M."/>
            <person name="Chapman S.B."/>
            <person name="Dewar J."/>
            <person name="Goldberg J."/>
            <person name="Griggs A."/>
            <person name="Gujja S."/>
            <person name="Hansen M."/>
            <person name="Howarth C."/>
            <person name="Imamovic A."/>
            <person name="Larimer J."/>
            <person name="McCowan C."/>
            <person name="Murphy C."/>
            <person name="Neiman D."/>
            <person name="Pearson M."/>
            <person name="Priest M."/>
            <person name="Roberts A."/>
            <person name="Saif S."/>
            <person name="Shea T."/>
            <person name="Sisk P."/>
            <person name="Sykes S."/>
            <person name="Wortman J."/>
            <person name="Nusbaum C."/>
            <person name="Birren B."/>
        </authorList>
    </citation>
    <scope>NUCLEOTIDE SEQUENCE [LARGE SCALE GENOMIC DNA]</scope>
    <source>
        <strain evidence="7 8">90A8</strain>
    </source>
</reference>
<evidence type="ECO:0000256" key="3">
    <source>
        <dbReference type="ARBA" id="ARBA00023004"/>
    </source>
</evidence>
<dbReference type="GO" id="GO:0051537">
    <property type="term" value="F:2 iron, 2 sulfur cluster binding"/>
    <property type="evidence" value="ECO:0007669"/>
    <property type="project" value="UniProtKB-KW"/>
</dbReference>
<keyword evidence="2" id="KW-0479">Metal-binding</keyword>
<dbReference type="PATRIC" id="fig|999408.3.peg.2431"/>
<proteinExistence type="predicted"/>
<dbReference type="GeneID" id="57960803"/>
<gene>
    <name evidence="7" type="ORF">HMPREF1090_02264</name>
</gene>
<feature type="domain" description="Rieske" evidence="6">
    <location>
        <begin position="414"/>
        <end position="461"/>
    </location>
</feature>
<keyword evidence="1" id="KW-0001">2Fe-2S</keyword>
<dbReference type="Pfam" id="PF01266">
    <property type="entry name" value="DAO"/>
    <property type="match status" value="1"/>
</dbReference>
<protein>
    <recommendedName>
        <fullName evidence="6">Rieske domain-containing protein</fullName>
    </recommendedName>
</protein>
<dbReference type="Proteomes" id="UP000013085">
    <property type="component" value="Unassembled WGS sequence"/>
</dbReference>
<dbReference type="InterPro" id="IPR017941">
    <property type="entry name" value="Rieske_2Fe-2S"/>
</dbReference>
<dbReference type="GO" id="GO:0005737">
    <property type="term" value="C:cytoplasm"/>
    <property type="evidence" value="ECO:0007669"/>
    <property type="project" value="TreeGrafter"/>
</dbReference>
<evidence type="ECO:0000256" key="5">
    <source>
        <dbReference type="SAM" id="MobiDB-lite"/>
    </source>
</evidence>
<dbReference type="EMBL" id="AGYR01000023">
    <property type="protein sequence ID" value="ENZ15204.1"/>
    <property type="molecule type" value="Genomic_DNA"/>
</dbReference>
<dbReference type="GO" id="GO:0046872">
    <property type="term" value="F:metal ion binding"/>
    <property type="evidence" value="ECO:0007669"/>
    <property type="project" value="UniProtKB-KW"/>
</dbReference>
<dbReference type="GO" id="GO:0016705">
    <property type="term" value="F:oxidoreductase activity, acting on paired donors, with incorporation or reduction of molecular oxygen"/>
    <property type="evidence" value="ECO:0007669"/>
    <property type="project" value="UniProtKB-ARBA"/>
</dbReference>
<dbReference type="SUPFAM" id="SSF50022">
    <property type="entry name" value="ISP domain"/>
    <property type="match status" value="1"/>
</dbReference>
<dbReference type="RefSeq" id="WP_002588448.1">
    <property type="nucleotide sequence ID" value="NZ_KB851020.1"/>
</dbReference>
<dbReference type="Gene3D" id="2.102.10.10">
    <property type="entry name" value="Rieske [2Fe-2S] iron-sulphur domain"/>
    <property type="match status" value="1"/>
</dbReference>
<dbReference type="InterPro" id="IPR036922">
    <property type="entry name" value="Rieske_2Fe-2S_sf"/>
</dbReference>
<organism evidence="7 8">
    <name type="scientific">[Clostridium] clostridioforme 90A8</name>
    <dbReference type="NCBI Taxonomy" id="999408"/>
    <lineage>
        <taxon>Bacteria</taxon>
        <taxon>Bacillati</taxon>
        <taxon>Bacillota</taxon>
        <taxon>Clostridia</taxon>
        <taxon>Lachnospirales</taxon>
        <taxon>Lachnospiraceae</taxon>
        <taxon>Enterocloster</taxon>
    </lineage>
</organism>
<evidence type="ECO:0000259" key="6">
    <source>
        <dbReference type="PROSITE" id="PS51296"/>
    </source>
</evidence>
<dbReference type="InterPro" id="IPR036188">
    <property type="entry name" value="FAD/NAD-bd_sf"/>
</dbReference>
<dbReference type="AlphaFoldDB" id="A0A0E2HB83"/>
<evidence type="ECO:0000313" key="7">
    <source>
        <dbReference type="EMBL" id="ENZ15204.1"/>
    </source>
</evidence>
<name>A0A0E2HB83_9FIRM</name>
<dbReference type="PANTHER" id="PTHR13847:SF274">
    <property type="entry name" value="RIESKE 2FE-2S IRON-SULFUR PROTEIN YHFW-RELATED"/>
    <property type="match status" value="1"/>
</dbReference>
<dbReference type="HOGENOM" id="CLU_007884_15_1_9"/>
<dbReference type="GO" id="GO:0004497">
    <property type="term" value="F:monooxygenase activity"/>
    <property type="evidence" value="ECO:0007669"/>
    <property type="project" value="UniProtKB-ARBA"/>
</dbReference>
<evidence type="ECO:0000256" key="2">
    <source>
        <dbReference type="ARBA" id="ARBA00022723"/>
    </source>
</evidence>
<evidence type="ECO:0000256" key="4">
    <source>
        <dbReference type="ARBA" id="ARBA00023014"/>
    </source>
</evidence>
<accession>A0A0E2HB83</accession>
<keyword evidence="4" id="KW-0411">Iron-sulfur</keyword>
<dbReference type="Gene3D" id="3.50.50.60">
    <property type="entry name" value="FAD/NAD(P)-binding domain"/>
    <property type="match status" value="1"/>
</dbReference>
<dbReference type="Pfam" id="PF00355">
    <property type="entry name" value="Rieske"/>
    <property type="match status" value="1"/>
</dbReference>
<evidence type="ECO:0000256" key="1">
    <source>
        <dbReference type="ARBA" id="ARBA00022714"/>
    </source>
</evidence>
<feature type="region of interest" description="Disordered" evidence="5">
    <location>
        <begin position="1"/>
        <end position="32"/>
    </location>
</feature>
<dbReference type="PANTHER" id="PTHR13847">
    <property type="entry name" value="SARCOSINE DEHYDROGENASE-RELATED"/>
    <property type="match status" value="1"/>
</dbReference>
<dbReference type="Gene3D" id="3.30.9.10">
    <property type="entry name" value="D-Amino Acid Oxidase, subunit A, domain 2"/>
    <property type="match status" value="1"/>
</dbReference>
<evidence type="ECO:0000313" key="8">
    <source>
        <dbReference type="Proteomes" id="UP000013085"/>
    </source>
</evidence>
<keyword evidence="3" id="KW-0408">Iron</keyword>
<dbReference type="SUPFAM" id="SSF51971">
    <property type="entry name" value="Nucleotide-binding domain"/>
    <property type="match status" value="1"/>
</dbReference>
<dbReference type="PROSITE" id="PS51296">
    <property type="entry name" value="RIESKE"/>
    <property type="match status" value="1"/>
</dbReference>
<sequence length="461" mass="51535">MESIWLKDIRENTEHPAQSGPADTGRKSRTDLPPRAEVAVIGAGMAGMLCACMLADQGADVAVLEARVAGHGQTKNTTAKITSQHGLIYDKLVRTMGHDRALLYARANQSAVEEYERMIRARNIDCGFVRLPACLYSKEERGRIHLEKEYRAAVSLGLPAVLTSDTSLPFPVTEALLFENQAQFHPLKFLEAVREGIPVFEHTAVQKVEGHRLITDRGIMEAEKIIFASHYPFQNVPGFYFARMHQERSYVLALEAAGGKQVNLDGMYYGVDEDGLSFRKAGPYILMGGGGHRTGEGCDSFSFEYLRGQARTLWPDLRIVSEWAAQDCMTLDAVPYIGKYSRLRPYWYVASGFQKWGMTGSMVSALILRNLVMGIESPWEQVFSPQRWTWKASAGSFLKEGYHALRGLTAFGTPRCPHMGCRLSWNQEEHSWDCPCHGSRFSENGSLIDNPAQTDLKADKR</sequence>
<dbReference type="InterPro" id="IPR006076">
    <property type="entry name" value="FAD-dep_OxRdtase"/>
</dbReference>
<comment type="caution">
    <text evidence="7">The sequence shown here is derived from an EMBL/GenBank/DDBJ whole genome shotgun (WGS) entry which is preliminary data.</text>
</comment>
<feature type="compositionally biased region" description="Basic and acidic residues" evidence="5">
    <location>
        <begin position="1"/>
        <end position="14"/>
    </location>
</feature>